<protein>
    <submittedName>
        <fullName evidence="1">Uncharacterized protein</fullName>
    </submittedName>
</protein>
<name>A0A0K2TGC4_LEPSM</name>
<organism evidence="1">
    <name type="scientific">Lepeophtheirus salmonis</name>
    <name type="common">Salmon louse</name>
    <name type="synonym">Caligus salmonis</name>
    <dbReference type="NCBI Taxonomy" id="72036"/>
    <lineage>
        <taxon>Eukaryota</taxon>
        <taxon>Metazoa</taxon>
        <taxon>Ecdysozoa</taxon>
        <taxon>Arthropoda</taxon>
        <taxon>Crustacea</taxon>
        <taxon>Multicrustacea</taxon>
        <taxon>Hexanauplia</taxon>
        <taxon>Copepoda</taxon>
        <taxon>Siphonostomatoida</taxon>
        <taxon>Caligidae</taxon>
        <taxon>Lepeophtheirus</taxon>
    </lineage>
</organism>
<proteinExistence type="predicted"/>
<evidence type="ECO:0000313" key="1">
    <source>
        <dbReference type="EMBL" id="CDW24632.1"/>
    </source>
</evidence>
<dbReference type="AlphaFoldDB" id="A0A0K2TGC4"/>
<reference evidence="1" key="1">
    <citation type="submission" date="2014-05" db="EMBL/GenBank/DDBJ databases">
        <authorList>
            <person name="Chronopoulou M."/>
        </authorList>
    </citation>
    <scope>NUCLEOTIDE SEQUENCE</scope>
    <source>
        <tissue evidence="1">Whole organism</tissue>
    </source>
</reference>
<sequence>MAVGVVEGRVYEATLSLKLLKRGFPLTSSSAETSSPSGATLRKLLIVEPLFMSSGVITKDPGLPDSFFILLLSFFFGRAVRGLIISYSDSFS</sequence>
<dbReference type="EMBL" id="HACA01007271">
    <property type="protein sequence ID" value="CDW24632.1"/>
    <property type="molecule type" value="Transcribed_RNA"/>
</dbReference>
<accession>A0A0K2TGC4</accession>